<sequence>MMIANMTWYVVFCGRKTGVFSNWNECHAQVDRFSGACHQKFKTKAEAIAAFNNGLQAHFVPVNQKRMLSWKDLVASESNQSAAELILHLGLQASKHWQVACA</sequence>
<feature type="non-terminal residue" evidence="10">
    <location>
        <position position="1"/>
    </location>
</feature>
<dbReference type="OrthoDB" id="1922118at2759"/>
<dbReference type="Gene3D" id="3.40.970.10">
    <property type="entry name" value="Ribonuclease H1, N-terminal domain"/>
    <property type="match status" value="1"/>
</dbReference>
<evidence type="ECO:0000256" key="2">
    <source>
        <dbReference type="ARBA" id="ARBA00005300"/>
    </source>
</evidence>
<dbReference type="Proteomes" id="UP000324897">
    <property type="component" value="Chromosome 6"/>
</dbReference>
<comment type="similarity">
    <text evidence="2">Belongs to the RNase H family.</text>
</comment>
<evidence type="ECO:0000313" key="14">
    <source>
        <dbReference type="Proteomes" id="UP000324897"/>
    </source>
</evidence>
<name>A0A5J9T235_9POAL</name>
<keyword evidence="4" id="KW-0540">Nuclease</keyword>
<evidence type="ECO:0000259" key="9">
    <source>
        <dbReference type="Pfam" id="PF01693"/>
    </source>
</evidence>
<evidence type="ECO:0000313" key="12">
    <source>
        <dbReference type="EMBL" id="TVU20881.1"/>
    </source>
</evidence>
<dbReference type="Gramene" id="TVU20881">
    <property type="protein sequence ID" value="TVU20881"/>
    <property type="gene ID" value="EJB05_30482"/>
</dbReference>
<dbReference type="EC" id="3.1.26.4" evidence="3"/>
<keyword evidence="8" id="KW-0460">Magnesium</keyword>
<evidence type="ECO:0000313" key="10">
    <source>
        <dbReference type="EMBL" id="TVU04911.1"/>
    </source>
</evidence>
<organism evidence="10 14">
    <name type="scientific">Eragrostis curvula</name>
    <name type="common">weeping love grass</name>
    <dbReference type="NCBI Taxonomy" id="38414"/>
    <lineage>
        <taxon>Eukaryota</taxon>
        <taxon>Viridiplantae</taxon>
        <taxon>Streptophyta</taxon>
        <taxon>Embryophyta</taxon>
        <taxon>Tracheophyta</taxon>
        <taxon>Spermatophyta</taxon>
        <taxon>Magnoliopsida</taxon>
        <taxon>Liliopsida</taxon>
        <taxon>Poales</taxon>
        <taxon>Poaceae</taxon>
        <taxon>PACMAD clade</taxon>
        <taxon>Chloridoideae</taxon>
        <taxon>Eragrostideae</taxon>
        <taxon>Eragrostidinae</taxon>
        <taxon>Eragrostis</taxon>
    </lineage>
</organism>
<dbReference type="Gramene" id="TVU04911">
    <property type="protein sequence ID" value="TVU04911"/>
    <property type="gene ID" value="EJB05_48055"/>
</dbReference>
<keyword evidence="5" id="KW-0479">Metal-binding</keyword>
<dbReference type="InterPro" id="IPR011320">
    <property type="entry name" value="RNase_H1_N"/>
</dbReference>
<evidence type="ECO:0000256" key="3">
    <source>
        <dbReference type="ARBA" id="ARBA00012180"/>
    </source>
</evidence>
<dbReference type="InterPro" id="IPR009027">
    <property type="entry name" value="Ribosomal_bL9/RNase_H1_N"/>
</dbReference>
<evidence type="ECO:0000256" key="8">
    <source>
        <dbReference type="ARBA" id="ARBA00022842"/>
    </source>
</evidence>
<keyword evidence="14" id="KW-1185">Reference proteome</keyword>
<dbReference type="Gramene" id="TVU48966">
    <property type="protein sequence ID" value="TVU48966"/>
    <property type="gene ID" value="EJB05_00254"/>
</dbReference>
<dbReference type="GO" id="GO:0046872">
    <property type="term" value="F:metal ion binding"/>
    <property type="evidence" value="ECO:0007669"/>
    <property type="project" value="UniProtKB-KW"/>
</dbReference>
<evidence type="ECO:0000313" key="13">
    <source>
        <dbReference type="EMBL" id="TVU48966.1"/>
    </source>
</evidence>
<evidence type="ECO:0000256" key="7">
    <source>
        <dbReference type="ARBA" id="ARBA00022801"/>
    </source>
</evidence>
<comment type="cofactor">
    <cofactor evidence="1">
        <name>Mg(2+)</name>
        <dbReference type="ChEBI" id="CHEBI:18420"/>
    </cofactor>
</comment>
<comment type="caution">
    <text evidence="10">The sequence shown here is derived from an EMBL/GenBank/DDBJ whole genome shotgun (WGS) entry which is preliminary data.</text>
</comment>
<dbReference type="EMBL" id="RWGY01000031">
    <property type="protein sequence ID" value="TVU15999.1"/>
    <property type="molecule type" value="Genomic_DNA"/>
</dbReference>
<dbReference type="GO" id="GO:0004523">
    <property type="term" value="F:RNA-DNA hybrid ribonuclease activity"/>
    <property type="evidence" value="ECO:0007669"/>
    <property type="project" value="UniProtKB-EC"/>
</dbReference>
<dbReference type="AlphaFoldDB" id="A0A5J9T235"/>
<dbReference type="Gramene" id="TVU15999">
    <property type="protein sequence ID" value="TVU15999"/>
    <property type="gene ID" value="EJB05_39545"/>
</dbReference>
<feature type="domain" description="Ribonuclease H1 N-terminal" evidence="9">
    <location>
        <begin position="8"/>
        <end position="49"/>
    </location>
</feature>
<evidence type="ECO:0000256" key="1">
    <source>
        <dbReference type="ARBA" id="ARBA00001946"/>
    </source>
</evidence>
<protein>
    <recommendedName>
        <fullName evidence="3">ribonuclease H</fullName>
        <ecNumber evidence="3">3.1.26.4</ecNumber>
    </recommendedName>
</protein>
<proteinExistence type="inferred from homology"/>
<keyword evidence="6" id="KW-0255">Endonuclease</keyword>
<keyword evidence="7" id="KW-0378">Hydrolase</keyword>
<evidence type="ECO:0000256" key="4">
    <source>
        <dbReference type="ARBA" id="ARBA00022722"/>
    </source>
</evidence>
<accession>A0A5J9T235</accession>
<evidence type="ECO:0000256" key="6">
    <source>
        <dbReference type="ARBA" id="ARBA00022759"/>
    </source>
</evidence>
<gene>
    <name evidence="13" type="ORF">EJB05_00254</name>
    <name evidence="12" type="ORF">EJB05_30482</name>
    <name evidence="11" type="ORF">EJB05_39545</name>
    <name evidence="10" type="ORF">EJB05_48055</name>
</gene>
<evidence type="ECO:0000313" key="11">
    <source>
        <dbReference type="EMBL" id="TVU15999.1"/>
    </source>
</evidence>
<reference evidence="10 14" key="1">
    <citation type="journal article" date="2019" name="Sci. Rep.">
        <title>A high-quality genome of Eragrostis curvula grass provides insights into Poaceae evolution and supports new strategies to enhance forage quality.</title>
        <authorList>
            <person name="Carballo J."/>
            <person name="Santos B.A.C.M."/>
            <person name="Zappacosta D."/>
            <person name="Garbus I."/>
            <person name="Selva J.P."/>
            <person name="Gallo C.A."/>
            <person name="Diaz A."/>
            <person name="Albertini E."/>
            <person name="Caccamo M."/>
            <person name="Echenique V."/>
        </authorList>
    </citation>
    <scope>NUCLEOTIDE SEQUENCE [LARGE SCALE GENOMIC DNA]</scope>
    <source>
        <strain evidence="14">cv. Victoria</strain>
        <tissue evidence="10">Leaf</tissue>
    </source>
</reference>
<evidence type="ECO:0000256" key="5">
    <source>
        <dbReference type="ARBA" id="ARBA00022723"/>
    </source>
</evidence>
<dbReference type="EMBL" id="RWGY01000026">
    <property type="protein sequence ID" value="TVU20881.1"/>
    <property type="molecule type" value="Genomic_DNA"/>
</dbReference>
<dbReference type="EMBL" id="RWGY01000051">
    <property type="protein sequence ID" value="TVU04911.1"/>
    <property type="molecule type" value="Genomic_DNA"/>
</dbReference>
<dbReference type="Pfam" id="PF01693">
    <property type="entry name" value="Cauli_VI"/>
    <property type="match status" value="1"/>
</dbReference>
<dbReference type="SUPFAM" id="SSF55658">
    <property type="entry name" value="L9 N-domain-like"/>
    <property type="match status" value="1"/>
</dbReference>
<dbReference type="InterPro" id="IPR037056">
    <property type="entry name" value="RNase_H1_N_sf"/>
</dbReference>
<dbReference type="FunFam" id="3.40.970.10:FF:000001">
    <property type="entry name" value="Ribonuclease H1"/>
    <property type="match status" value="1"/>
</dbReference>
<dbReference type="EMBL" id="RWGY01000002">
    <property type="protein sequence ID" value="TVU48966.1"/>
    <property type="molecule type" value="Genomic_DNA"/>
</dbReference>